<dbReference type="Proteomes" id="UP000015241">
    <property type="component" value="Unassembled WGS sequence"/>
</dbReference>
<protein>
    <submittedName>
        <fullName evidence="2">Uncharacterized protein</fullName>
    </submittedName>
</protein>
<dbReference type="OrthoDB" id="10281268at2759"/>
<name>S8F218_FOMSC</name>
<evidence type="ECO:0000313" key="2">
    <source>
        <dbReference type="EMBL" id="EPS95805.1"/>
    </source>
</evidence>
<reference evidence="2 3" key="1">
    <citation type="journal article" date="2012" name="Science">
        <title>The Paleozoic origin of enzymatic lignin decomposition reconstructed from 31 fungal genomes.</title>
        <authorList>
            <person name="Floudas D."/>
            <person name="Binder M."/>
            <person name="Riley R."/>
            <person name="Barry K."/>
            <person name="Blanchette R.A."/>
            <person name="Henrissat B."/>
            <person name="Martinez A.T."/>
            <person name="Otillar R."/>
            <person name="Spatafora J.W."/>
            <person name="Yadav J.S."/>
            <person name="Aerts A."/>
            <person name="Benoit I."/>
            <person name="Boyd A."/>
            <person name="Carlson A."/>
            <person name="Copeland A."/>
            <person name="Coutinho P.M."/>
            <person name="de Vries R.P."/>
            <person name="Ferreira P."/>
            <person name="Findley K."/>
            <person name="Foster B."/>
            <person name="Gaskell J."/>
            <person name="Glotzer D."/>
            <person name="Gorecki P."/>
            <person name="Heitman J."/>
            <person name="Hesse C."/>
            <person name="Hori C."/>
            <person name="Igarashi K."/>
            <person name="Jurgens J.A."/>
            <person name="Kallen N."/>
            <person name="Kersten P."/>
            <person name="Kohler A."/>
            <person name="Kuees U."/>
            <person name="Kumar T.K.A."/>
            <person name="Kuo A."/>
            <person name="LaButti K."/>
            <person name="Larrondo L.F."/>
            <person name="Lindquist E."/>
            <person name="Ling A."/>
            <person name="Lombard V."/>
            <person name="Lucas S."/>
            <person name="Lundell T."/>
            <person name="Martin R."/>
            <person name="McLaughlin D.J."/>
            <person name="Morgenstern I."/>
            <person name="Morin E."/>
            <person name="Murat C."/>
            <person name="Nagy L.G."/>
            <person name="Nolan M."/>
            <person name="Ohm R.A."/>
            <person name="Patyshakuliyeva A."/>
            <person name="Rokas A."/>
            <person name="Ruiz-Duenas F.J."/>
            <person name="Sabat G."/>
            <person name="Salamov A."/>
            <person name="Samejima M."/>
            <person name="Schmutz J."/>
            <person name="Slot J.C."/>
            <person name="St John F."/>
            <person name="Stenlid J."/>
            <person name="Sun H."/>
            <person name="Sun S."/>
            <person name="Syed K."/>
            <person name="Tsang A."/>
            <person name="Wiebenga A."/>
            <person name="Young D."/>
            <person name="Pisabarro A."/>
            <person name="Eastwood D.C."/>
            <person name="Martin F."/>
            <person name="Cullen D."/>
            <person name="Grigoriev I.V."/>
            <person name="Hibbett D.S."/>
        </authorList>
    </citation>
    <scope>NUCLEOTIDE SEQUENCE</scope>
    <source>
        <strain evidence="3">FP-58527</strain>
    </source>
</reference>
<keyword evidence="1" id="KW-0175">Coiled coil</keyword>
<gene>
    <name evidence="2" type="ORF">FOMPIDRAFT_100477</name>
</gene>
<feature type="coiled-coil region" evidence="1">
    <location>
        <begin position="529"/>
        <end position="556"/>
    </location>
</feature>
<dbReference type="HOGENOM" id="CLU_481493_0_0_1"/>
<keyword evidence="3" id="KW-1185">Reference proteome</keyword>
<dbReference type="EMBL" id="KE504199">
    <property type="protein sequence ID" value="EPS95805.1"/>
    <property type="molecule type" value="Genomic_DNA"/>
</dbReference>
<evidence type="ECO:0000313" key="3">
    <source>
        <dbReference type="Proteomes" id="UP000015241"/>
    </source>
</evidence>
<accession>S8F218</accession>
<evidence type="ECO:0000256" key="1">
    <source>
        <dbReference type="SAM" id="Coils"/>
    </source>
</evidence>
<organism evidence="2 3">
    <name type="scientific">Fomitopsis schrenkii</name>
    <name type="common">Brown rot fungus</name>
    <dbReference type="NCBI Taxonomy" id="2126942"/>
    <lineage>
        <taxon>Eukaryota</taxon>
        <taxon>Fungi</taxon>
        <taxon>Dikarya</taxon>
        <taxon>Basidiomycota</taxon>
        <taxon>Agaricomycotina</taxon>
        <taxon>Agaricomycetes</taxon>
        <taxon>Polyporales</taxon>
        <taxon>Fomitopsis</taxon>
    </lineage>
</organism>
<sequence length="566" mass="64259">MSSRPPSRPVVSQPHISAFYDTADLTDGVKSVDLEYREQNLRQLGHEDSLEGIVVSLDDLESDSGQIHEYAEPEGHSSADTGNFNFADTSNSDVCDTDVEHLDPENLVKKVFGNLVDDPLWPYIHGVQLNVLLQPPDWEKLVELVYEHKDVYQLFSFHYDYDHHILAMSTPTSVHERVTNLLADLLSVRYGGPCVINIPGFKGVLTTDTKRRFVGPLPSPDDPSRHARKLVGRALLVPDGAVTLGFPLLMQDEDYILRVKHGEHVVGVFEQGFYQTWAHLVFRFGQYKGLSTLNRNPDDLPVFMLTVKVIEEPKYHSPSSKCSPEQKRALQDHWTSIDDSTLRKHEPSNAGDMLTGKVTIGGHTFCGELEAYVVLVGFFNQHRADLEEGYQEQWLLKEWKVRRTYGEAEAEEVKRFTNLWKSVFTKYQLRIWEKGGEAWQAYVKAQLAKDVNVYEREGVRDAWKEYIASAPFNKPESEAFELPLSDLIDAIAAGAITTATERLDSFKREFCGFSPDPPARAIDQGVSAEDELQDDVQNAKRKLEQWLEEAEEEQDVKRPRQADNVP</sequence>
<dbReference type="AlphaFoldDB" id="S8F218"/>
<proteinExistence type="predicted"/>
<dbReference type="InParanoid" id="S8F218"/>